<reference evidence="2" key="1">
    <citation type="submission" date="2020-05" db="EMBL/GenBank/DDBJ databases">
        <authorList>
            <person name="Chiriac C."/>
            <person name="Salcher M."/>
            <person name="Ghai R."/>
            <person name="Kavagutti S V."/>
        </authorList>
    </citation>
    <scope>NUCLEOTIDE SEQUENCE</scope>
</reference>
<sequence length="120" mass="11902">MVVQVRAIPVGTPAAAMTCLAKDFDPSSWAASLEGPNTAIPSARSASDTPATSGASGPMIASLAPCSSANFTTSVGEFGFRFGWQATSLAIPAFPGATVISAAGVPVLISDLIMACSLAP</sequence>
<name>A0A6J6CZX1_9ZZZZ</name>
<evidence type="ECO:0000313" key="2">
    <source>
        <dbReference type="EMBL" id="CAB4556574.1"/>
    </source>
</evidence>
<organism evidence="2">
    <name type="scientific">freshwater metagenome</name>
    <dbReference type="NCBI Taxonomy" id="449393"/>
    <lineage>
        <taxon>unclassified sequences</taxon>
        <taxon>metagenomes</taxon>
        <taxon>ecological metagenomes</taxon>
    </lineage>
</organism>
<dbReference type="EMBL" id="CAEZSZ010000067">
    <property type="protein sequence ID" value="CAB4556574.1"/>
    <property type="molecule type" value="Genomic_DNA"/>
</dbReference>
<evidence type="ECO:0000256" key="1">
    <source>
        <dbReference type="SAM" id="MobiDB-lite"/>
    </source>
</evidence>
<feature type="compositionally biased region" description="Polar residues" evidence="1">
    <location>
        <begin position="44"/>
        <end position="55"/>
    </location>
</feature>
<feature type="region of interest" description="Disordered" evidence="1">
    <location>
        <begin position="35"/>
        <end position="57"/>
    </location>
</feature>
<gene>
    <name evidence="2" type="ORF">UFOPK1561_00636</name>
</gene>
<dbReference type="AlphaFoldDB" id="A0A6J6CZX1"/>
<proteinExistence type="predicted"/>
<accession>A0A6J6CZX1</accession>
<protein>
    <submittedName>
        <fullName evidence="2">Unannotated protein</fullName>
    </submittedName>
</protein>